<keyword evidence="4 5" id="KW-0732">Signal</keyword>
<dbReference type="PANTHER" id="PTHR43649">
    <property type="entry name" value="ARABINOSE-BINDING PROTEIN-RELATED"/>
    <property type="match status" value="1"/>
</dbReference>
<dbReference type="AlphaFoldDB" id="A0A3B0CJF2"/>
<dbReference type="Proteomes" id="UP000282311">
    <property type="component" value="Unassembled WGS sequence"/>
</dbReference>
<evidence type="ECO:0000256" key="4">
    <source>
        <dbReference type="ARBA" id="ARBA00022729"/>
    </source>
</evidence>
<dbReference type="Pfam" id="PF01547">
    <property type="entry name" value="SBP_bac_1"/>
    <property type="match status" value="1"/>
</dbReference>
<dbReference type="EMBL" id="RBAH01000005">
    <property type="protein sequence ID" value="RKN85140.1"/>
    <property type="molecule type" value="Genomic_DNA"/>
</dbReference>
<dbReference type="InterPro" id="IPR006059">
    <property type="entry name" value="SBP"/>
</dbReference>
<keyword evidence="3" id="KW-0813">Transport</keyword>
<accession>A0A3B0CJF2</accession>
<evidence type="ECO:0000313" key="7">
    <source>
        <dbReference type="Proteomes" id="UP000282311"/>
    </source>
</evidence>
<dbReference type="OrthoDB" id="2587403at2"/>
<evidence type="ECO:0000256" key="1">
    <source>
        <dbReference type="ARBA" id="ARBA00004196"/>
    </source>
</evidence>
<evidence type="ECO:0000256" key="2">
    <source>
        <dbReference type="ARBA" id="ARBA00008520"/>
    </source>
</evidence>
<reference evidence="6 7" key="1">
    <citation type="journal article" date="2007" name="Int. J. Syst. Evol. Microbiol.">
        <title>Paenibacillus ginsengarvi sp. nov., isolated from soil from ginseng cultivation.</title>
        <authorList>
            <person name="Yoon M.H."/>
            <person name="Ten L.N."/>
            <person name="Im W.T."/>
        </authorList>
    </citation>
    <scope>NUCLEOTIDE SEQUENCE [LARGE SCALE GENOMIC DNA]</scope>
    <source>
        <strain evidence="6 7">KCTC 13059</strain>
    </source>
</reference>
<dbReference type="RefSeq" id="WP_120746792.1">
    <property type="nucleotide sequence ID" value="NZ_RBAH01000005.1"/>
</dbReference>
<dbReference type="InterPro" id="IPR050490">
    <property type="entry name" value="Bact_solute-bd_prot1"/>
</dbReference>
<dbReference type="GO" id="GO:0030313">
    <property type="term" value="C:cell envelope"/>
    <property type="evidence" value="ECO:0007669"/>
    <property type="project" value="UniProtKB-SubCell"/>
</dbReference>
<comment type="subcellular location">
    <subcellularLocation>
        <location evidence="1">Cell envelope</location>
    </subcellularLocation>
</comment>
<comment type="caution">
    <text evidence="6">The sequence shown here is derived from an EMBL/GenBank/DDBJ whole genome shotgun (WGS) entry which is preliminary data.</text>
</comment>
<evidence type="ECO:0000256" key="3">
    <source>
        <dbReference type="ARBA" id="ARBA00022448"/>
    </source>
</evidence>
<gene>
    <name evidence="6" type="ORF">D7M11_08600</name>
</gene>
<comment type="similarity">
    <text evidence="2">Belongs to the bacterial solute-binding protein 1 family.</text>
</comment>
<feature type="signal peptide" evidence="5">
    <location>
        <begin position="1"/>
        <end position="24"/>
    </location>
</feature>
<dbReference type="PROSITE" id="PS51257">
    <property type="entry name" value="PROKAR_LIPOPROTEIN"/>
    <property type="match status" value="1"/>
</dbReference>
<name>A0A3B0CJF2_9BACL</name>
<feature type="chain" id="PRO_5038808561" evidence="5">
    <location>
        <begin position="25"/>
        <end position="447"/>
    </location>
</feature>
<protein>
    <submittedName>
        <fullName evidence="6">Extracellular solute-binding protein</fullName>
    </submittedName>
</protein>
<dbReference type="PANTHER" id="PTHR43649:SF31">
    <property type="entry name" value="SN-GLYCEROL-3-PHOSPHATE-BINDING PERIPLASMIC PROTEIN UGPB"/>
    <property type="match status" value="1"/>
</dbReference>
<evidence type="ECO:0000313" key="6">
    <source>
        <dbReference type="EMBL" id="RKN85140.1"/>
    </source>
</evidence>
<proteinExistence type="inferred from homology"/>
<sequence length="447" mass="48828">MPTKFAFRQTFPIAAILAAMLLAAGCVSKPPDLPPQQSPEPARKTLKIAYFNEQSFTKEYGNTFKKFNPNVDIEIIPMVQTSGGKTVFLENAAILEKKPDIVYGPTLITDTNKAGKLVDLSGLVKQDNFDLGQFAENALEAIRDTTDGRLVALSPSFQTAALFYNKKIFDRLGLPYPAGGMSWQSMMSLAKSISRDEGGKRLYGLQNYSTPTSFASSYIAGMGVSMYSSNQPEAKFTSDAFQTAFGEAVNAFRSGAFYLPPEEPVKTKEDSLSRSKFIIGEAAMMISTPSLFAALREAPGVSGVPAVDYDIVVEPVSPSGSSFLVADLFGIMKDSPNMQVAWEFLKFVTGQEMAAELIKTKPGVLSIRKDAITAIDGHKLDPFYAKKPKPISISTLSPELARKLNDMVTEEFTHMLYERKSVTDGLKQLQQRAQIAIHEDSPAAKSK</sequence>
<dbReference type="SUPFAM" id="SSF53850">
    <property type="entry name" value="Periplasmic binding protein-like II"/>
    <property type="match status" value="1"/>
</dbReference>
<evidence type="ECO:0000256" key="5">
    <source>
        <dbReference type="SAM" id="SignalP"/>
    </source>
</evidence>
<dbReference type="Gene3D" id="3.40.190.10">
    <property type="entry name" value="Periplasmic binding protein-like II"/>
    <property type="match status" value="1"/>
</dbReference>
<organism evidence="6 7">
    <name type="scientific">Paenibacillus ginsengarvi</name>
    <dbReference type="NCBI Taxonomy" id="400777"/>
    <lineage>
        <taxon>Bacteria</taxon>
        <taxon>Bacillati</taxon>
        <taxon>Bacillota</taxon>
        <taxon>Bacilli</taxon>
        <taxon>Bacillales</taxon>
        <taxon>Paenibacillaceae</taxon>
        <taxon>Paenibacillus</taxon>
    </lineage>
</organism>
<keyword evidence="7" id="KW-1185">Reference proteome</keyword>